<feature type="domain" description="L-asparaginase N-terminal" evidence="5">
    <location>
        <begin position="12"/>
        <end position="199"/>
    </location>
</feature>
<dbReference type="InterPro" id="IPR006034">
    <property type="entry name" value="Asparaginase/glutaminase-like"/>
</dbReference>
<dbReference type="PROSITE" id="PS00917">
    <property type="entry name" value="ASN_GLN_ASE_2"/>
    <property type="match status" value="1"/>
</dbReference>
<dbReference type="PANTHER" id="PTHR11707:SF28">
    <property type="entry name" value="60 KDA LYSOPHOSPHOLIPASE"/>
    <property type="match status" value="1"/>
</dbReference>
<name>A0ABU8VYL7_9BURK</name>
<sequence>MVASTAAKESRRVVVLGTGGTIAGKAAKPGDNIGYTAAEVGVAELLGGIEVPGVALHAEQVAQVDSKDMDFAVWQRLAARCTHWLAQPDVAGIVITHGTDTLEETAFFLHSVLRSHKPVVLTCAMRPATALAPDGPQNVRDAVVVAATAGAAGVVAVCAGVIHGALDVQKVHTYRLDAFSSGDGGPIGYVEEGAVRSVRNWPSATTERSEAEIDAIASAATAPRVEIIVSHAGASGAIVDALVQEFQAARAGSAEGLVVAATGNGTLHHELEAAAMRAQAAGIAVLRATRCSGGRILPKPGDALRDAGLLSPVKARIALIVELLLCRSTPQ</sequence>
<evidence type="ECO:0000256" key="1">
    <source>
        <dbReference type="ARBA" id="ARBA00010518"/>
    </source>
</evidence>
<dbReference type="Gene3D" id="3.40.50.40">
    <property type="match status" value="1"/>
</dbReference>
<feature type="domain" description="Asparaginase/glutaminase C-terminal" evidence="6">
    <location>
        <begin position="224"/>
        <end position="321"/>
    </location>
</feature>
<evidence type="ECO:0000259" key="6">
    <source>
        <dbReference type="Pfam" id="PF17763"/>
    </source>
</evidence>
<dbReference type="Pfam" id="PF00710">
    <property type="entry name" value="Asparaginase"/>
    <property type="match status" value="1"/>
</dbReference>
<organism evidence="7 8">
    <name type="scientific">Variovorax humicola</name>
    <dbReference type="NCBI Taxonomy" id="1769758"/>
    <lineage>
        <taxon>Bacteria</taxon>
        <taxon>Pseudomonadati</taxon>
        <taxon>Pseudomonadota</taxon>
        <taxon>Betaproteobacteria</taxon>
        <taxon>Burkholderiales</taxon>
        <taxon>Comamonadaceae</taxon>
        <taxon>Variovorax</taxon>
    </lineage>
</organism>
<protein>
    <submittedName>
        <fullName evidence="7">Asparaginase</fullName>
    </submittedName>
</protein>
<dbReference type="Pfam" id="PF17763">
    <property type="entry name" value="Asparaginase_C"/>
    <property type="match status" value="1"/>
</dbReference>
<dbReference type="InterPro" id="IPR027475">
    <property type="entry name" value="Asparaginase/glutaminase_AS2"/>
</dbReference>
<dbReference type="RefSeq" id="WP_340364168.1">
    <property type="nucleotide sequence ID" value="NZ_JBBKZV010000006.1"/>
</dbReference>
<comment type="similarity">
    <text evidence="1">Belongs to the asparaginase 1 family.</text>
</comment>
<reference evidence="7 8" key="1">
    <citation type="submission" date="2024-03" db="EMBL/GenBank/DDBJ databases">
        <title>Novel species of the genus Variovorax.</title>
        <authorList>
            <person name="Liu Q."/>
            <person name="Xin Y.-H."/>
        </authorList>
    </citation>
    <scope>NUCLEOTIDE SEQUENCE [LARGE SCALE GENOMIC DNA]</scope>
    <source>
        <strain evidence="7 8">KACC 18501</strain>
    </source>
</reference>
<accession>A0ABU8VYL7</accession>
<evidence type="ECO:0000256" key="3">
    <source>
        <dbReference type="PROSITE-ProRule" id="PRU10099"/>
    </source>
</evidence>
<dbReference type="Gene3D" id="3.40.50.1170">
    <property type="entry name" value="L-asparaginase, N-terminal domain"/>
    <property type="match status" value="1"/>
</dbReference>
<dbReference type="EMBL" id="JBBKZV010000006">
    <property type="protein sequence ID" value="MEJ8822905.1"/>
    <property type="molecule type" value="Genomic_DNA"/>
</dbReference>
<dbReference type="PROSITE" id="PS00144">
    <property type="entry name" value="ASN_GLN_ASE_1"/>
    <property type="match status" value="1"/>
</dbReference>
<dbReference type="InterPro" id="IPR020827">
    <property type="entry name" value="Asparaginase/glutaminase_AS1"/>
</dbReference>
<dbReference type="InterPro" id="IPR040919">
    <property type="entry name" value="Asparaginase_C"/>
</dbReference>
<dbReference type="InterPro" id="IPR027473">
    <property type="entry name" value="L-asparaginase_C"/>
</dbReference>
<dbReference type="CDD" id="cd08964">
    <property type="entry name" value="L-asparaginase_II"/>
    <property type="match status" value="1"/>
</dbReference>
<dbReference type="InterPro" id="IPR037152">
    <property type="entry name" value="L-asparaginase_N_sf"/>
</dbReference>
<evidence type="ECO:0000256" key="4">
    <source>
        <dbReference type="PROSITE-ProRule" id="PRU10100"/>
    </source>
</evidence>
<dbReference type="PIRSF" id="PIRSF500176">
    <property type="entry name" value="L_ASNase"/>
    <property type="match status" value="1"/>
</dbReference>
<evidence type="ECO:0000313" key="7">
    <source>
        <dbReference type="EMBL" id="MEJ8822905.1"/>
    </source>
</evidence>
<dbReference type="PROSITE" id="PS51732">
    <property type="entry name" value="ASN_GLN_ASE_3"/>
    <property type="match status" value="1"/>
</dbReference>
<dbReference type="SFLD" id="SFLDS00057">
    <property type="entry name" value="Glutaminase/Asparaginase"/>
    <property type="match status" value="1"/>
</dbReference>
<dbReference type="InterPro" id="IPR004550">
    <property type="entry name" value="AsnASE_II"/>
</dbReference>
<proteinExistence type="inferred from homology"/>
<keyword evidence="2" id="KW-0378">Hydrolase</keyword>
<feature type="active site" evidence="4">
    <location>
        <position position="99"/>
    </location>
</feature>
<dbReference type="PRINTS" id="PR00139">
    <property type="entry name" value="ASNGLNASE"/>
</dbReference>
<dbReference type="InterPro" id="IPR036152">
    <property type="entry name" value="Asp/glu_Ase-like_sf"/>
</dbReference>
<dbReference type="PANTHER" id="PTHR11707">
    <property type="entry name" value="L-ASPARAGINASE"/>
    <property type="match status" value="1"/>
</dbReference>
<comment type="caution">
    <text evidence="7">The sequence shown here is derived from an EMBL/GenBank/DDBJ whole genome shotgun (WGS) entry which is preliminary data.</text>
</comment>
<dbReference type="Proteomes" id="UP001363010">
    <property type="component" value="Unassembled WGS sequence"/>
</dbReference>
<dbReference type="SUPFAM" id="SSF53774">
    <property type="entry name" value="Glutaminase/Asparaginase"/>
    <property type="match status" value="1"/>
</dbReference>
<evidence type="ECO:0000313" key="8">
    <source>
        <dbReference type="Proteomes" id="UP001363010"/>
    </source>
</evidence>
<dbReference type="SMART" id="SM00870">
    <property type="entry name" value="Asparaginase"/>
    <property type="match status" value="1"/>
</dbReference>
<evidence type="ECO:0000256" key="2">
    <source>
        <dbReference type="ARBA" id="ARBA00022801"/>
    </source>
</evidence>
<dbReference type="InterPro" id="IPR027474">
    <property type="entry name" value="L-asparaginase_N"/>
</dbReference>
<evidence type="ECO:0000259" key="5">
    <source>
        <dbReference type="Pfam" id="PF00710"/>
    </source>
</evidence>
<gene>
    <name evidence="7" type="ORF">WKW80_12830</name>
</gene>
<feature type="active site" evidence="3">
    <location>
        <position position="21"/>
    </location>
</feature>
<keyword evidence="8" id="KW-1185">Reference proteome</keyword>
<dbReference type="PIRSF" id="PIRSF001220">
    <property type="entry name" value="L-ASNase_gatD"/>
    <property type="match status" value="1"/>
</dbReference>